<feature type="chain" id="PRO_5046319303" evidence="1">
    <location>
        <begin position="24"/>
        <end position="69"/>
    </location>
</feature>
<evidence type="ECO:0000313" key="2">
    <source>
        <dbReference type="EMBL" id="MFB9555923.1"/>
    </source>
</evidence>
<keyword evidence="1" id="KW-0732">Signal</keyword>
<name>A0ABV5QSW2_9ACTN</name>
<evidence type="ECO:0000256" key="1">
    <source>
        <dbReference type="SAM" id="SignalP"/>
    </source>
</evidence>
<organism evidence="2 3">
    <name type="scientific">Streptomyces roseoviridis</name>
    <dbReference type="NCBI Taxonomy" id="67361"/>
    <lineage>
        <taxon>Bacteria</taxon>
        <taxon>Bacillati</taxon>
        <taxon>Actinomycetota</taxon>
        <taxon>Actinomycetes</taxon>
        <taxon>Kitasatosporales</taxon>
        <taxon>Streptomycetaceae</taxon>
        <taxon>Streptomyces</taxon>
    </lineage>
</organism>
<dbReference type="EMBL" id="JBHMCT010000009">
    <property type="protein sequence ID" value="MFB9555923.1"/>
    <property type="molecule type" value="Genomic_DNA"/>
</dbReference>
<sequence length="69" mass="6771">MRNNRFVASTGIGLSALLLATTAAVSGEALPTGRIVADDHGWGVVNPGSAAPAGGTVVLADGTDDHGWG</sequence>
<comment type="caution">
    <text evidence="2">The sequence shown here is derived from an EMBL/GenBank/DDBJ whole genome shotgun (WGS) entry which is preliminary data.</text>
</comment>
<dbReference type="RefSeq" id="WP_345485524.1">
    <property type="nucleotide sequence ID" value="NZ_BAAAWU010000001.1"/>
</dbReference>
<keyword evidence="3" id="KW-1185">Reference proteome</keyword>
<feature type="signal peptide" evidence="1">
    <location>
        <begin position="1"/>
        <end position="23"/>
    </location>
</feature>
<proteinExistence type="predicted"/>
<protein>
    <submittedName>
        <fullName evidence="2">Uncharacterized protein</fullName>
    </submittedName>
</protein>
<evidence type="ECO:0000313" key="3">
    <source>
        <dbReference type="Proteomes" id="UP001589716"/>
    </source>
</evidence>
<gene>
    <name evidence="2" type="ORF">ACFFTP_17220</name>
</gene>
<reference evidence="2 3" key="1">
    <citation type="submission" date="2024-09" db="EMBL/GenBank/DDBJ databases">
        <authorList>
            <person name="Sun Q."/>
            <person name="Mori K."/>
        </authorList>
    </citation>
    <scope>NUCLEOTIDE SEQUENCE [LARGE SCALE GENOMIC DNA]</scope>
    <source>
        <strain evidence="2 3">JCM 4414</strain>
    </source>
</reference>
<accession>A0ABV5QSW2</accession>
<dbReference type="Proteomes" id="UP001589716">
    <property type="component" value="Unassembled WGS sequence"/>
</dbReference>